<evidence type="ECO:0000313" key="2">
    <source>
        <dbReference type="EMBL" id="ORZ40567.1"/>
    </source>
</evidence>
<dbReference type="EMBL" id="MCFL01000003">
    <property type="protein sequence ID" value="ORZ40567.1"/>
    <property type="molecule type" value="Genomic_DNA"/>
</dbReference>
<gene>
    <name evidence="2" type="ORF">BCR44DRAFT_1425307</name>
</gene>
<evidence type="ECO:0000256" key="1">
    <source>
        <dbReference type="SAM" id="Phobius"/>
    </source>
</evidence>
<evidence type="ECO:0000313" key="3">
    <source>
        <dbReference type="Proteomes" id="UP000193411"/>
    </source>
</evidence>
<accession>A0A1Y2I135</accession>
<keyword evidence="3" id="KW-1185">Reference proteome</keyword>
<reference evidence="2 3" key="1">
    <citation type="submission" date="2016-07" db="EMBL/GenBank/DDBJ databases">
        <title>Pervasive Adenine N6-methylation of Active Genes in Fungi.</title>
        <authorList>
            <consortium name="DOE Joint Genome Institute"/>
            <person name="Mondo S.J."/>
            <person name="Dannebaum R.O."/>
            <person name="Kuo R.C."/>
            <person name="Labutti K."/>
            <person name="Haridas S."/>
            <person name="Kuo A."/>
            <person name="Salamov A."/>
            <person name="Ahrendt S.R."/>
            <person name="Lipzen A."/>
            <person name="Sullivan W."/>
            <person name="Andreopoulos W.B."/>
            <person name="Clum A."/>
            <person name="Lindquist E."/>
            <person name="Daum C."/>
            <person name="Ramamoorthy G.K."/>
            <person name="Gryganskyi A."/>
            <person name="Culley D."/>
            <person name="Magnuson J.K."/>
            <person name="James T.Y."/>
            <person name="O'Malley M.A."/>
            <person name="Stajich J.E."/>
            <person name="Spatafora J.W."/>
            <person name="Visel A."/>
            <person name="Grigoriev I.V."/>
        </authorList>
    </citation>
    <scope>NUCLEOTIDE SEQUENCE [LARGE SCALE GENOMIC DNA]</scope>
    <source>
        <strain evidence="2 3">PL171</strain>
    </source>
</reference>
<comment type="caution">
    <text evidence="2">The sequence shown here is derived from an EMBL/GenBank/DDBJ whole genome shotgun (WGS) entry which is preliminary data.</text>
</comment>
<keyword evidence="1" id="KW-1133">Transmembrane helix</keyword>
<proteinExistence type="predicted"/>
<name>A0A1Y2I135_9FUNG</name>
<dbReference type="Proteomes" id="UP000193411">
    <property type="component" value="Unassembled WGS sequence"/>
</dbReference>
<sequence length="353" mass="38725">MVQQPQVKPTPTMITQTVSVNNPAQPAAVKTFIKVTVLFLTVILPLVFGMGFFVSNEMRTIQQHLIFLSHVKAVSVNLFKFPPSHLKALVPFQHHNLVSSVWDAQQMQSLATSVSSHMNAINNLIMTFEARATYADLLTYPFGPDNGTISAPMHGVTIVFDIASIPAQLRPFQSSQGWPTFANASDSSSSTTIAIPTALGQVPASIQTALAHAATAPLKQINLGMELLFRLNMMAAVTDSNHVAKEVTMIHGIVIGILVVVFWLLWVLQARMREEIKQNCVLLLMIPPSFLRSQKPIMHYLREICSKLRKYYPIVSKSTLSSQPPSTGGNARAGQQRAGLVTSASLMGTRWKP</sequence>
<organism evidence="2 3">
    <name type="scientific">Catenaria anguillulae PL171</name>
    <dbReference type="NCBI Taxonomy" id="765915"/>
    <lineage>
        <taxon>Eukaryota</taxon>
        <taxon>Fungi</taxon>
        <taxon>Fungi incertae sedis</taxon>
        <taxon>Blastocladiomycota</taxon>
        <taxon>Blastocladiomycetes</taxon>
        <taxon>Blastocladiales</taxon>
        <taxon>Catenariaceae</taxon>
        <taxon>Catenaria</taxon>
    </lineage>
</organism>
<keyword evidence="1" id="KW-0472">Membrane</keyword>
<protein>
    <submittedName>
        <fullName evidence="2">Uncharacterized protein</fullName>
    </submittedName>
</protein>
<feature type="transmembrane region" description="Helical" evidence="1">
    <location>
        <begin position="250"/>
        <end position="268"/>
    </location>
</feature>
<keyword evidence="1" id="KW-0812">Transmembrane</keyword>
<dbReference type="AlphaFoldDB" id="A0A1Y2I135"/>
<feature type="transmembrane region" description="Helical" evidence="1">
    <location>
        <begin position="32"/>
        <end position="54"/>
    </location>
</feature>